<evidence type="ECO:0000313" key="1">
    <source>
        <dbReference type="EMBL" id="CAG5084909.1"/>
    </source>
</evidence>
<sequence length="496" mass="56230">MGIKIPVVVRTNDELTLTQYVGRQRDRRVDHGNVRIKPETRVLEVTEQLTNSGPNIDEDRAEMMAETIDGPEDSSLRTNADNKYFSSKKYDHIRLKGSETATKGYYLAGVVKNGRLVLFPVRTTFQLRPSLGYMDRAVKMIDNKDGDSSDDESSSTQKIRVRINRTETASSHAPVKTFTSHKREVEEEAWKNLAVYPVETLNESYDASEAHVKNQEYAPIEAYLENMSHKETKKDSEYDRALRDKLMEYLWDGQAASYSHLKAKFGDYSEEDLNDNLKILCWAVRGYFTLKGCIRYQRDQRSDMARDKVISALNELLAPNVQIPVTKRDTVAKLAKTEDDNSSSFTPKTDPDRLVGSNSAGIFAGPAESDAEIDRRRKSIIRFLENKEPPIGRKRDLMSALGLQSIDDVATTMVDGSALVAFPHSIAFCERKEDAFILQTMAEMVQAQGKFRRAAVFAITQKTDLPIDTKSFDQTLRRFCYSAGQFWNGSKFETGR</sequence>
<dbReference type="EMBL" id="OU015568">
    <property type="protein sequence ID" value="CAG5084909.1"/>
    <property type="molecule type" value="Genomic_DNA"/>
</dbReference>
<dbReference type="Proteomes" id="UP001158576">
    <property type="component" value="Chromosome PAR"/>
</dbReference>
<dbReference type="PANTHER" id="PTHR12069:SF0">
    <property type="entry name" value="DNA-DIRECTED RNA POLYMERASE III SUBUNIT RPC5"/>
    <property type="match status" value="1"/>
</dbReference>
<reference evidence="1 2" key="1">
    <citation type="submission" date="2021-04" db="EMBL/GenBank/DDBJ databases">
        <authorList>
            <person name="Bliznina A."/>
        </authorList>
    </citation>
    <scope>NUCLEOTIDE SEQUENCE [LARGE SCALE GENOMIC DNA]</scope>
</reference>
<keyword evidence="2" id="KW-1185">Reference proteome</keyword>
<organism evidence="1 2">
    <name type="scientific">Oikopleura dioica</name>
    <name type="common">Tunicate</name>
    <dbReference type="NCBI Taxonomy" id="34765"/>
    <lineage>
        <taxon>Eukaryota</taxon>
        <taxon>Metazoa</taxon>
        <taxon>Chordata</taxon>
        <taxon>Tunicata</taxon>
        <taxon>Appendicularia</taxon>
        <taxon>Copelata</taxon>
        <taxon>Oikopleuridae</taxon>
        <taxon>Oikopleura</taxon>
    </lineage>
</organism>
<proteinExistence type="predicted"/>
<dbReference type="Pfam" id="PF04801">
    <property type="entry name" value="RPC5"/>
    <property type="match status" value="1"/>
</dbReference>
<name>A0ABN7RVQ4_OIKDI</name>
<gene>
    <name evidence="1" type="ORF">OKIOD_LOCUS2325</name>
</gene>
<protein>
    <submittedName>
        <fullName evidence="1">Oidioi.mRNA.OKI2018_I69.PAR.g10767.t1.cds</fullName>
    </submittedName>
</protein>
<accession>A0ABN7RVQ4</accession>
<dbReference type="InterPro" id="IPR006886">
    <property type="entry name" value="RNA_pol_III_Rpc5"/>
</dbReference>
<evidence type="ECO:0000313" key="2">
    <source>
        <dbReference type="Proteomes" id="UP001158576"/>
    </source>
</evidence>
<dbReference type="PANTHER" id="PTHR12069">
    <property type="entry name" value="DNA-DIRECTED RNA POLYMERASES III 80 KDA POLYPEPTIDE RNA POLYMERASE III SUBUNIT 5"/>
    <property type="match status" value="1"/>
</dbReference>